<dbReference type="Gramene" id="Pp3c3_36040V3.1">
    <property type="protein sequence ID" value="PAC:32942811.CDS.1"/>
    <property type="gene ID" value="Pp3c3_36040"/>
</dbReference>
<dbReference type="AlphaFoldDB" id="A0A2K1KXH2"/>
<keyword evidence="3" id="KW-1185">Reference proteome</keyword>
<dbReference type="CDD" id="cd09272">
    <property type="entry name" value="RNase_HI_RT_Ty1"/>
    <property type="match status" value="1"/>
</dbReference>
<evidence type="ECO:0000313" key="3">
    <source>
        <dbReference type="Proteomes" id="UP000006727"/>
    </source>
</evidence>
<dbReference type="EMBL" id="ABEU02000003">
    <property type="protein sequence ID" value="PNR58450.1"/>
    <property type="molecule type" value="Genomic_DNA"/>
</dbReference>
<evidence type="ECO:0000313" key="1">
    <source>
        <dbReference type="EMBL" id="PNR58450.1"/>
    </source>
</evidence>
<name>A0A2K1KXH2_PHYPA</name>
<evidence type="ECO:0008006" key="4">
    <source>
        <dbReference type="Google" id="ProtNLM"/>
    </source>
</evidence>
<reference evidence="1 3" key="1">
    <citation type="journal article" date="2008" name="Science">
        <title>The Physcomitrella genome reveals evolutionary insights into the conquest of land by plants.</title>
        <authorList>
            <person name="Rensing S."/>
            <person name="Lang D."/>
            <person name="Zimmer A."/>
            <person name="Terry A."/>
            <person name="Salamov A."/>
            <person name="Shapiro H."/>
            <person name="Nishiyama T."/>
            <person name="Perroud P.-F."/>
            <person name="Lindquist E."/>
            <person name="Kamisugi Y."/>
            <person name="Tanahashi T."/>
            <person name="Sakakibara K."/>
            <person name="Fujita T."/>
            <person name="Oishi K."/>
            <person name="Shin-I T."/>
            <person name="Kuroki Y."/>
            <person name="Toyoda A."/>
            <person name="Suzuki Y."/>
            <person name="Hashimoto A."/>
            <person name="Yamaguchi K."/>
            <person name="Sugano A."/>
            <person name="Kohara Y."/>
            <person name="Fujiyama A."/>
            <person name="Anterola A."/>
            <person name="Aoki S."/>
            <person name="Ashton N."/>
            <person name="Barbazuk W.B."/>
            <person name="Barker E."/>
            <person name="Bennetzen J."/>
            <person name="Bezanilla M."/>
            <person name="Blankenship R."/>
            <person name="Cho S.H."/>
            <person name="Dutcher S."/>
            <person name="Estelle M."/>
            <person name="Fawcett J.A."/>
            <person name="Gundlach H."/>
            <person name="Hanada K."/>
            <person name="Heyl A."/>
            <person name="Hicks K.A."/>
            <person name="Hugh J."/>
            <person name="Lohr M."/>
            <person name="Mayer K."/>
            <person name="Melkozernov A."/>
            <person name="Murata T."/>
            <person name="Nelson D."/>
            <person name="Pils B."/>
            <person name="Prigge M."/>
            <person name="Reiss B."/>
            <person name="Renner T."/>
            <person name="Rombauts S."/>
            <person name="Rushton P."/>
            <person name="Sanderfoot A."/>
            <person name="Schween G."/>
            <person name="Shiu S.-H."/>
            <person name="Stueber K."/>
            <person name="Theodoulou F.L."/>
            <person name="Tu H."/>
            <person name="Van de Peer Y."/>
            <person name="Verrier P.J."/>
            <person name="Waters E."/>
            <person name="Wood A."/>
            <person name="Yang L."/>
            <person name="Cove D."/>
            <person name="Cuming A."/>
            <person name="Hasebe M."/>
            <person name="Lucas S."/>
            <person name="Mishler D.B."/>
            <person name="Reski R."/>
            <person name="Grigoriev I."/>
            <person name="Quatrano R.S."/>
            <person name="Boore J.L."/>
        </authorList>
    </citation>
    <scope>NUCLEOTIDE SEQUENCE [LARGE SCALE GENOMIC DNA]</scope>
    <source>
        <strain evidence="2 3">cv. Gransden 2004</strain>
    </source>
</reference>
<dbReference type="PANTHER" id="PTHR11439:SF483">
    <property type="entry name" value="PEPTIDE SYNTHASE GLIP-LIKE, PUTATIVE (AFU_ORTHOLOGUE AFUA_3G12920)-RELATED"/>
    <property type="match status" value="1"/>
</dbReference>
<reference evidence="2" key="3">
    <citation type="submission" date="2020-12" db="UniProtKB">
        <authorList>
            <consortium name="EnsemblPlants"/>
        </authorList>
    </citation>
    <scope>IDENTIFICATION</scope>
</reference>
<sequence>MVVQSSMKAKYIVASTSLKELIWLQILFKEIVHQVILLSTIYCNNQSYIAMTQNPYFYDYIKHINIKCHYIRDKVKKNEVVLEFIPINEMKMNIMTKSL</sequence>
<dbReference type="PANTHER" id="PTHR11439">
    <property type="entry name" value="GAG-POL-RELATED RETROTRANSPOSON"/>
    <property type="match status" value="1"/>
</dbReference>
<dbReference type="EnsemblPlants" id="Pp3c3_36040V3.1">
    <property type="protein sequence ID" value="PAC:32942811.CDS.1"/>
    <property type="gene ID" value="Pp3c3_36040"/>
</dbReference>
<organism evidence="1">
    <name type="scientific">Physcomitrium patens</name>
    <name type="common">Spreading-leaved earth moss</name>
    <name type="synonym">Physcomitrella patens</name>
    <dbReference type="NCBI Taxonomy" id="3218"/>
    <lineage>
        <taxon>Eukaryota</taxon>
        <taxon>Viridiplantae</taxon>
        <taxon>Streptophyta</taxon>
        <taxon>Embryophyta</taxon>
        <taxon>Bryophyta</taxon>
        <taxon>Bryophytina</taxon>
        <taxon>Bryopsida</taxon>
        <taxon>Funariidae</taxon>
        <taxon>Funariales</taxon>
        <taxon>Funariaceae</taxon>
        <taxon>Physcomitrium</taxon>
    </lineage>
</organism>
<gene>
    <name evidence="1" type="ORF">PHYPA_005445</name>
</gene>
<dbReference type="STRING" id="3218.A0A2K1KXH2"/>
<dbReference type="Proteomes" id="UP000006727">
    <property type="component" value="Chromosome 3"/>
</dbReference>
<protein>
    <recommendedName>
        <fullName evidence="4">Reverse transcriptase Ty1/copia-type domain-containing protein</fullName>
    </recommendedName>
</protein>
<accession>A0A2K1KXH2</accession>
<dbReference type="InParanoid" id="A0A2K1KXH2"/>
<reference evidence="1 3" key="2">
    <citation type="journal article" date="2018" name="Plant J.">
        <title>The Physcomitrella patens chromosome-scale assembly reveals moss genome structure and evolution.</title>
        <authorList>
            <person name="Lang D."/>
            <person name="Ullrich K.K."/>
            <person name="Murat F."/>
            <person name="Fuchs J."/>
            <person name="Jenkins J."/>
            <person name="Haas F.B."/>
            <person name="Piednoel M."/>
            <person name="Gundlach H."/>
            <person name="Van Bel M."/>
            <person name="Meyberg R."/>
            <person name="Vives C."/>
            <person name="Morata J."/>
            <person name="Symeonidi A."/>
            <person name="Hiss M."/>
            <person name="Muchero W."/>
            <person name="Kamisugi Y."/>
            <person name="Saleh O."/>
            <person name="Blanc G."/>
            <person name="Decker E.L."/>
            <person name="van Gessel N."/>
            <person name="Grimwood J."/>
            <person name="Hayes R.D."/>
            <person name="Graham S.W."/>
            <person name="Gunter L.E."/>
            <person name="McDaniel S.F."/>
            <person name="Hoernstein S.N.W."/>
            <person name="Larsson A."/>
            <person name="Li F.W."/>
            <person name="Perroud P.F."/>
            <person name="Phillips J."/>
            <person name="Ranjan P."/>
            <person name="Rokshar D.S."/>
            <person name="Rothfels C.J."/>
            <person name="Schneider L."/>
            <person name="Shu S."/>
            <person name="Stevenson D.W."/>
            <person name="Thummler F."/>
            <person name="Tillich M."/>
            <person name="Villarreal Aguilar J.C."/>
            <person name="Widiez T."/>
            <person name="Wong G.K."/>
            <person name="Wymore A."/>
            <person name="Zhang Y."/>
            <person name="Zimmer A.D."/>
            <person name="Quatrano R.S."/>
            <person name="Mayer K.F.X."/>
            <person name="Goodstein D."/>
            <person name="Casacuberta J.M."/>
            <person name="Vandepoele K."/>
            <person name="Reski R."/>
            <person name="Cuming A.C."/>
            <person name="Tuskan G.A."/>
            <person name="Maumus F."/>
            <person name="Salse J."/>
            <person name="Schmutz J."/>
            <person name="Rensing S.A."/>
        </authorList>
    </citation>
    <scope>NUCLEOTIDE SEQUENCE [LARGE SCALE GENOMIC DNA]</scope>
    <source>
        <strain evidence="2 3">cv. Gransden 2004</strain>
    </source>
</reference>
<proteinExistence type="predicted"/>
<evidence type="ECO:0000313" key="2">
    <source>
        <dbReference type="EnsemblPlants" id="PAC:32942811.CDS.1"/>
    </source>
</evidence>